<reference evidence="2" key="1">
    <citation type="journal article" date="2021" name="Proc. Natl. Acad. Sci. U.S.A.">
        <title>A Catalog of Tens of Thousands of Viruses from Human Metagenomes Reveals Hidden Associations with Chronic Diseases.</title>
        <authorList>
            <person name="Tisza M.J."/>
            <person name="Buck C.B."/>
        </authorList>
    </citation>
    <scope>NUCLEOTIDE SEQUENCE</scope>
    <source>
        <strain evidence="2">CtzEj35</strain>
    </source>
</reference>
<organism evidence="2">
    <name type="scientific">Siphoviridae sp. ctzEj35</name>
    <dbReference type="NCBI Taxonomy" id="2826528"/>
    <lineage>
        <taxon>Viruses</taxon>
        <taxon>Duplodnaviria</taxon>
        <taxon>Heunggongvirae</taxon>
        <taxon>Uroviricota</taxon>
        <taxon>Caudoviricetes</taxon>
    </lineage>
</organism>
<sequence length="697" mass="78600">MATKTFEELKQLAIQIRDEKTNKQNTATRVGTAMLEHINKLEQDYYDKTTINNRTSEYNVSINHPTSGISSSNKYDLSSAIAQVPAELRTAGLKVSFLNSDGKPESWKYQGGSWAVANFIQESSGGNKILTWKTDAATTRNQVPINERKEGLEISYKNEERNWVAEKYVGTSFSDDKWGVDYNWNQDGAISGFLNIAYQSIIIGYKPYTTNVVISHRQFVSNETDNNGYKKINLAHPIETGYFKIGFFGNLNSHLLNANLYGVTEDGEAILLYGQIQSQNLLDAVNQFISVRAIKRFTSLSLTTNGVIDDVSARIVTVQSEEPITETIKKNYSSLKQQLLVKEKTYTSNNLIFTAGTYVDKDGGIKQNKSLGISEEVTLNKGDFVSIHFTMYSLDANGISLLSKKDDDGSYTPIIICTQNGPEQTITGIVQESGIYVFCKHYYQSLYAVTVTNSDRFKEFVSSYVSVNGLKNIKIWHILGDSFSQYPNNGTYVSQENCWYRLIAARNNMPFNDAEQVHAQGGRTLAYHETSDKNTIVERLDEIPEDTELITIMAGANDCYVYNIDIGEFDPSSIPSTPQECITFYKGLAYTFYKLLNKCPKANIIYIIEPRNKNSNPFVFDDYIKAIKTACSHYSIPYINLAEECVQLQPYIDSKQKIYYVWALDGTTLDGTHPGTEGHRLMSYFIESKISPYLNHI</sequence>
<dbReference type="SUPFAM" id="SSF52266">
    <property type="entry name" value="SGNH hydrolase"/>
    <property type="match status" value="1"/>
</dbReference>
<evidence type="ECO:0000313" key="2">
    <source>
        <dbReference type="EMBL" id="DAD92448.1"/>
    </source>
</evidence>
<protein>
    <submittedName>
        <fullName evidence="2">GDSL like Lipase Acylhydrolase</fullName>
    </submittedName>
</protein>
<name>A0A8S5NDZ7_9CAUD</name>
<dbReference type="Gene3D" id="3.40.50.1110">
    <property type="entry name" value="SGNH hydrolase"/>
    <property type="match status" value="1"/>
</dbReference>
<dbReference type="Pfam" id="PF13472">
    <property type="entry name" value="Lipase_GDSL_2"/>
    <property type="match status" value="1"/>
</dbReference>
<accession>A0A8S5NDZ7</accession>
<dbReference type="InterPro" id="IPR013830">
    <property type="entry name" value="SGNH_hydro"/>
</dbReference>
<evidence type="ECO:0000259" key="1">
    <source>
        <dbReference type="Pfam" id="PF13472"/>
    </source>
</evidence>
<dbReference type="CDD" id="cd00229">
    <property type="entry name" value="SGNH_hydrolase"/>
    <property type="match status" value="1"/>
</dbReference>
<dbReference type="EMBL" id="BK015136">
    <property type="protein sequence ID" value="DAD92448.1"/>
    <property type="molecule type" value="Genomic_DNA"/>
</dbReference>
<feature type="domain" description="SGNH hydrolase-type esterase" evidence="1">
    <location>
        <begin position="479"/>
        <end position="681"/>
    </location>
</feature>
<proteinExistence type="predicted"/>
<dbReference type="InterPro" id="IPR036514">
    <property type="entry name" value="SGNH_hydro_sf"/>
</dbReference>